<accession>A0AAW0FS44</accession>
<evidence type="ECO:0000313" key="1">
    <source>
        <dbReference type="EMBL" id="KAK7680176.1"/>
    </source>
</evidence>
<sequence length="213" mass="23515">MADHLFSPSLLLAEQVERELLPLTGRTIIELGAGCALPSLLSTTLQKPPHLVVITDYPDDTIMNNLKGNVTRNSPHVSPGCEVQCIGYEWGKDVSLLLSLVPDSDGYDVVILSDLLHFDSSHDVLLSSLTSLLRKSPSARTYVAAGKYTQPQVCDHFLHEGESAGIIWENGEDDPEWRGSLDVKGGGLDQEQLGVRKGMCRWWIGRWNDNHLN</sequence>
<dbReference type="GO" id="GO:0008757">
    <property type="term" value="F:S-adenosylmethionine-dependent methyltransferase activity"/>
    <property type="evidence" value="ECO:0007669"/>
    <property type="project" value="UniProtKB-ARBA"/>
</dbReference>
<proteinExistence type="predicted"/>
<reference evidence="1 2" key="1">
    <citation type="submission" date="2022-09" db="EMBL/GenBank/DDBJ databases">
        <authorList>
            <person name="Palmer J.M."/>
        </authorList>
    </citation>
    <scope>NUCLEOTIDE SEQUENCE [LARGE SCALE GENOMIC DNA]</scope>
    <source>
        <strain evidence="1 2">DSM 7382</strain>
    </source>
</reference>
<dbReference type="Gene3D" id="3.40.50.150">
    <property type="entry name" value="Vaccinia Virus protein VP39"/>
    <property type="match status" value="1"/>
</dbReference>
<comment type="caution">
    <text evidence="1">The sequence shown here is derived from an EMBL/GenBank/DDBJ whole genome shotgun (WGS) entry which is preliminary data.</text>
</comment>
<name>A0AAW0FS44_9APHY</name>
<protein>
    <submittedName>
        <fullName evidence="1">Uncharacterized protein</fullName>
    </submittedName>
</protein>
<evidence type="ECO:0000313" key="2">
    <source>
        <dbReference type="Proteomes" id="UP001385951"/>
    </source>
</evidence>
<dbReference type="PANTHER" id="PTHR14614:SF10">
    <property type="entry name" value="PROTEIN N-TERMINAL AND LYSINE N-METHYLTRANSFERASE EFM7"/>
    <property type="match status" value="1"/>
</dbReference>
<keyword evidence="2" id="KW-1185">Reference proteome</keyword>
<dbReference type="InterPro" id="IPR019410">
    <property type="entry name" value="Methyltransf_16"/>
</dbReference>
<dbReference type="Proteomes" id="UP001385951">
    <property type="component" value="Unassembled WGS sequence"/>
</dbReference>
<gene>
    <name evidence="1" type="ORF">QCA50_016685</name>
</gene>
<dbReference type="EMBL" id="JASBNA010000051">
    <property type="protein sequence ID" value="KAK7680176.1"/>
    <property type="molecule type" value="Genomic_DNA"/>
</dbReference>
<dbReference type="AlphaFoldDB" id="A0AAW0FS44"/>
<dbReference type="PANTHER" id="PTHR14614">
    <property type="entry name" value="HEPATOCELLULAR CARCINOMA-ASSOCIATED ANTIGEN"/>
    <property type="match status" value="1"/>
</dbReference>
<dbReference type="GO" id="GO:0005737">
    <property type="term" value="C:cytoplasm"/>
    <property type="evidence" value="ECO:0007669"/>
    <property type="project" value="TreeGrafter"/>
</dbReference>
<dbReference type="Pfam" id="PF10294">
    <property type="entry name" value="Methyltransf_16"/>
    <property type="match status" value="1"/>
</dbReference>
<organism evidence="1 2">
    <name type="scientific">Cerrena zonata</name>
    <dbReference type="NCBI Taxonomy" id="2478898"/>
    <lineage>
        <taxon>Eukaryota</taxon>
        <taxon>Fungi</taxon>
        <taxon>Dikarya</taxon>
        <taxon>Basidiomycota</taxon>
        <taxon>Agaricomycotina</taxon>
        <taxon>Agaricomycetes</taxon>
        <taxon>Polyporales</taxon>
        <taxon>Cerrenaceae</taxon>
        <taxon>Cerrena</taxon>
    </lineage>
</organism>
<dbReference type="InterPro" id="IPR029063">
    <property type="entry name" value="SAM-dependent_MTases_sf"/>
</dbReference>